<comment type="caution">
    <text evidence="3">The sequence shown here is derived from an EMBL/GenBank/DDBJ whole genome shotgun (WGS) entry which is preliminary data.</text>
</comment>
<organism evidence="3 4">
    <name type="scientific">Pseudomassariella vexata</name>
    <dbReference type="NCBI Taxonomy" id="1141098"/>
    <lineage>
        <taxon>Eukaryota</taxon>
        <taxon>Fungi</taxon>
        <taxon>Dikarya</taxon>
        <taxon>Ascomycota</taxon>
        <taxon>Pezizomycotina</taxon>
        <taxon>Sordariomycetes</taxon>
        <taxon>Xylariomycetidae</taxon>
        <taxon>Amphisphaeriales</taxon>
        <taxon>Pseudomassariaceae</taxon>
        <taxon>Pseudomassariella</taxon>
    </lineage>
</organism>
<keyword evidence="4" id="KW-1185">Reference proteome</keyword>
<evidence type="ECO:0000259" key="2">
    <source>
        <dbReference type="Pfam" id="PF26061"/>
    </source>
</evidence>
<reference evidence="3 4" key="1">
    <citation type="submission" date="2016-07" db="EMBL/GenBank/DDBJ databases">
        <title>Pervasive Adenine N6-methylation of Active Genes in Fungi.</title>
        <authorList>
            <consortium name="DOE Joint Genome Institute"/>
            <person name="Mondo S.J."/>
            <person name="Dannebaum R.O."/>
            <person name="Kuo R.C."/>
            <person name="Labutti K."/>
            <person name="Haridas S."/>
            <person name="Kuo A."/>
            <person name="Salamov A."/>
            <person name="Ahrendt S.R."/>
            <person name="Lipzen A."/>
            <person name="Sullivan W."/>
            <person name="Andreopoulos W.B."/>
            <person name="Clum A."/>
            <person name="Lindquist E."/>
            <person name="Daum C."/>
            <person name="Ramamoorthy G.K."/>
            <person name="Gryganskyi A."/>
            <person name="Culley D."/>
            <person name="Magnuson J.K."/>
            <person name="James T.Y."/>
            <person name="O'Malley M.A."/>
            <person name="Stajich J.E."/>
            <person name="Spatafora J.W."/>
            <person name="Visel A."/>
            <person name="Grigoriev I.V."/>
        </authorList>
    </citation>
    <scope>NUCLEOTIDE SEQUENCE [LARGE SCALE GENOMIC DNA]</scope>
    <source>
        <strain evidence="3 4">CBS 129021</strain>
    </source>
</reference>
<dbReference type="InParanoid" id="A0A1Y2DGJ4"/>
<dbReference type="InterPro" id="IPR058334">
    <property type="entry name" value="DUF8021"/>
</dbReference>
<dbReference type="STRING" id="1141098.A0A1Y2DGJ4"/>
<dbReference type="Pfam" id="PF26061">
    <property type="entry name" value="DUF8021"/>
    <property type="match status" value="1"/>
</dbReference>
<dbReference type="OrthoDB" id="3504677at2759"/>
<evidence type="ECO:0000313" key="4">
    <source>
        <dbReference type="Proteomes" id="UP000193689"/>
    </source>
</evidence>
<dbReference type="Proteomes" id="UP000193689">
    <property type="component" value="Unassembled WGS sequence"/>
</dbReference>
<gene>
    <name evidence="3" type="ORF">BCR38DRAFT_460767</name>
</gene>
<protein>
    <recommendedName>
        <fullName evidence="2">DUF8021 domain-containing protein</fullName>
    </recommendedName>
</protein>
<proteinExistence type="predicted"/>
<keyword evidence="1" id="KW-0732">Signal</keyword>
<accession>A0A1Y2DGJ4</accession>
<name>A0A1Y2DGJ4_9PEZI</name>
<evidence type="ECO:0000313" key="3">
    <source>
        <dbReference type="EMBL" id="ORY58392.1"/>
    </source>
</evidence>
<sequence>MARLSTLLALSPVLLYLASAECNRTELLAFVDGYVAAQNMGFLGYLEGADPYNFSYLENNKSREITTGVLGKILHVDRQYTAIDLVNCATFTELIITDPAHPYVIGTQIRHQTDGRGVYLIDSIVSTTGSWLFNASQTLSYATKENWDPVIPPEQRSSRDDLMHAADTYLDMWQNGSAIAAVPWGTPCDRLEGSVYTGNGSPTDSCMVGIPTNNTQPPNSGRRYVVDEEGGTISVLCVFEHLNMAPDSHLFRLLNGKLRYIHTITVTSSS</sequence>
<dbReference type="EMBL" id="MCFJ01000016">
    <property type="protein sequence ID" value="ORY58392.1"/>
    <property type="molecule type" value="Genomic_DNA"/>
</dbReference>
<feature type="signal peptide" evidence="1">
    <location>
        <begin position="1"/>
        <end position="20"/>
    </location>
</feature>
<evidence type="ECO:0000256" key="1">
    <source>
        <dbReference type="SAM" id="SignalP"/>
    </source>
</evidence>
<dbReference type="RefSeq" id="XP_040711309.1">
    <property type="nucleotide sequence ID" value="XM_040862450.1"/>
</dbReference>
<feature type="domain" description="DUF8021" evidence="2">
    <location>
        <begin position="155"/>
        <end position="265"/>
    </location>
</feature>
<feature type="chain" id="PRO_5013163987" description="DUF8021 domain-containing protein" evidence="1">
    <location>
        <begin position="21"/>
        <end position="270"/>
    </location>
</feature>
<dbReference type="GeneID" id="63778662"/>
<dbReference type="AlphaFoldDB" id="A0A1Y2DGJ4"/>